<dbReference type="EMBL" id="CP001804">
    <property type="protein sequence ID" value="ACY12906.1"/>
    <property type="molecule type" value="Genomic_DNA"/>
</dbReference>
<evidence type="ECO:0000259" key="1">
    <source>
        <dbReference type="SMART" id="SM00471"/>
    </source>
</evidence>
<dbReference type="GO" id="GO:0008832">
    <property type="term" value="F:dGTPase activity"/>
    <property type="evidence" value="ECO:0007669"/>
    <property type="project" value="TreeGrafter"/>
</dbReference>
<keyword evidence="2" id="KW-0378">Hydrolase</keyword>
<dbReference type="KEGG" id="hoh:Hoch_0265"/>
<keyword evidence="3" id="KW-1185">Reference proteome</keyword>
<proteinExistence type="predicted"/>
<dbReference type="PANTHER" id="PTHR11373:SF4">
    <property type="entry name" value="DEOXYNUCLEOSIDE TRIPHOSPHATE TRIPHOSPHOHYDROLASE SAMHD1"/>
    <property type="match status" value="1"/>
</dbReference>
<organism evidence="2 3">
    <name type="scientific">Haliangium ochraceum (strain DSM 14365 / JCM 11303 / SMP-2)</name>
    <dbReference type="NCBI Taxonomy" id="502025"/>
    <lineage>
        <taxon>Bacteria</taxon>
        <taxon>Pseudomonadati</taxon>
        <taxon>Myxococcota</taxon>
        <taxon>Polyangia</taxon>
        <taxon>Haliangiales</taxon>
        <taxon>Kofleriaceae</taxon>
        <taxon>Haliangium</taxon>
    </lineage>
</organism>
<dbReference type="SMART" id="SM00471">
    <property type="entry name" value="HDc"/>
    <property type="match status" value="1"/>
</dbReference>
<sequence length="429" mass="48091">MKDRVFRDPVHGIIELRGDDRALAPILETRAFQRLRRIKQMGFAWLVYPGAEHSRFGHALGAFHLANRVTRALAVEPSLARLVKIAALLHDIGHGPFSHAWEQVFAGADHERWSMRIASESGELCEVLSALDPGLPQQLVGFWDKSHRPAFARKLVSSQLDVDRLDYLLRDGHYSGVGYATFDLDWILHALRIEPIRGGSDPADLVVDYRRGKFAVEQYLFARSYMYAQVYHHKTVRSAEWMFVKLMQRFSELARAGDEPASLPAAARLARESELPVAAYLSLDDIAVTHAIDVWSGEGAAGEDGAAVDPVLRDLALRLTRRRLFKTIDLGDEPGVIERLRARVHEAAEARFGEAAGYYYHLDNARQIGYRKVLGEELYVVDHPRYGTVKLGRLLDDMPLGQPTSTVRLVCAPELLDILEPIAESALST</sequence>
<dbReference type="Proteomes" id="UP000001880">
    <property type="component" value="Chromosome"/>
</dbReference>
<protein>
    <submittedName>
        <fullName evidence="2">Metal dependent phosphohydrolase</fullName>
    </submittedName>
</protein>
<dbReference type="HOGENOM" id="CLU_026821_3_2_7"/>
<dbReference type="eggNOG" id="COG1078">
    <property type="taxonomic scope" value="Bacteria"/>
</dbReference>
<dbReference type="OrthoDB" id="9803619at2"/>
<feature type="domain" description="HD/PDEase" evidence="1">
    <location>
        <begin position="51"/>
        <end position="177"/>
    </location>
</feature>
<dbReference type="Pfam" id="PF01966">
    <property type="entry name" value="HD"/>
    <property type="match status" value="1"/>
</dbReference>
<dbReference type="InterPro" id="IPR003607">
    <property type="entry name" value="HD/PDEase_dom"/>
</dbReference>
<dbReference type="Gene3D" id="1.10.3210.10">
    <property type="entry name" value="Hypothetical protein af1432"/>
    <property type="match status" value="1"/>
</dbReference>
<dbReference type="CDD" id="cd00077">
    <property type="entry name" value="HDc"/>
    <property type="match status" value="1"/>
</dbReference>
<name>D0LHP4_HALO1</name>
<dbReference type="SUPFAM" id="SSF109604">
    <property type="entry name" value="HD-domain/PDEase-like"/>
    <property type="match status" value="1"/>
</dbReference>
<dbReference type="AlphaFoldDB" id="D0LHP4"/>
<dbReference type="InterPro" id="IPR050135">
    <property type="entry name" value="dGTPase-like"/>
</dbReference>
<evidence type="ECO:0000313" key="3">
    <source>
        <dbReference type="Proteomes" id="UP000001880"/>
    </source>
</evidence>
<dbReference type="InterPro" id="IPR006674">
    <property type="entry name" value="HD_domain"/>
</dbReference>
<gene>
    <name evidence="2" type="ordered locus">Hoch_0265</name>
</gene>
<evidence type="ECO:0000313" key="2">
    <source>
        <dbReference type="EMBL" id="ACY12906.1"/>
    </source>
</evidence>
<dbReference type="PANTHER" id="PTHR11373">
    <property type="entry name" value="DEOXYNUCLEOSIDE TRIPHOSPHATE TRIPHOSPHOHYDROLASE"/>
    <property type="match status" value="1"/>
</dbReference>
<dbReference type="GO" id="GO:0006203">
    <property type="term" value="P:dGTP catabolic process"/>
    <property type="evidence" value="ECO:0007669"/>
    <property type="project" value="TreeGrafter"/>
</dbReference>
<accession>D0LHP4</accession>
<reference evidence="2 3" key="1">
    <citation type="journal article" date="2010" name="Stand. Genomic Sci.">
        <title>Complete genome sequence of Haliangium ochraceum type strain (SMP-2).</title>
        <authorList>
            <consortium name="US DOE Joint Genome Institute (JGI-PGF)"/>
            <person name="Ivanova N."/>
            <person name="Daum C."/>
            <person name="Lang E."/>
            <person name="Abt B."/>
            <person name="Kopitz M."/>
            <person name="Saunders E."/>
            <person name="Lapidus A."/>
            <person name="Lucas S."/>
            <person name="Glavina Del Rio T."/>
            <person name="Nolan M."/>
            <person name="Tice H."/>
            <person name="Copeland A."/>
            <person name="Cheng J.F."/>
            <person name="Chen F."/>
            <person name="Bruce D."/>
            <person name="Goodwin L."/>
            <person name="Pitluck S."/>
            <person name="Mavromatis K."/>
            <person name="Pati A."/>
            <person name="Mikhailova N."/>
            <person name="Chen A."/>
            <person name="Palaniappan K."/>
            <person name="Land M."/>
            <person name="Hauser L."/>
            <person name="Chang Y.J."/>
            <person name="Jeffries C.D."/>
            <person name="Detter J.C."/>
            <person name="Brettin T."/>
            <person name="Rohde M."/>
            <person name="Goker M."/>
            <person name="Bristow J."/>
            <person name="Markowitz V."/>
            <person name="Eisen J.A."/>
            <person name="Hugenholtz P."/>
            <person name="Kyrpides N.C."/>
            <person name="Klenk H.P."/>
        </authorList>
    </citation>
    <scope>NUCLEOTIDE SEQUENCE [LARGE SCALE GENOMIC DNA]</scope>
    <source>
        <strain evidence="3">DSM 14365 / CIP 107738 / JCM 11303 / AJ 13395 / SMP-2</strain>
    </source>
</reference>